<dbReference type="InterPro" id="IPR035810">
    <property type="entry name" value="PEBP_euk"/>
</dbReference>
<feature type="compositionally biased region" description="Polar residues" evidence="2">
    <location>
        <begin position="1"/>
        <end position="13"/>
    </location>
</feature>
<reference evidence="3" key="2">
    <citation type="submission" date="2021-09" db="EMBL/GenBank/DDBJ databases">
        <authorList>
            <person name="Jia N."/>
            <person name="Wang J."/>
            <person name="Shi W."/>
            <person name="Du L."/>
            <person name="Sun Y."/>
            <person name="Zhan W."/>
            <person name="Jiang J."/>
            <person name="Wang Q."/>
            <person name="Zhang B."/>
            <person name="Ji P."/>
            <person name="Sakyi L.B."/>
            <person name="Cui X."/>
            <person name="Yuan T."/>
            <person name="Jiang B."/>
            <person name="Yang W."/>
            <person name="Lam T.T.-Y."/>
            <person name="Chang Q."/>
            <person name="Ding S."/>
            <person name="Wang X."/>
            <person name="Zhu J."/>
            <person name="Ruan X."/>
            <person name="Zhao L."/>
            <person name="Wei J."/>
            <person name="Que T."/>
            <person name="Du C."/>
            <person name="Cheng J."/>
            <person name="Dai P."/>
            <person name="Han X."/>
            <person name="Huang E."/>
            <person name="Gao Y."/>
            <person name="Liu J."/>
            <person name="Shao H."/>
            <person name="Ye R."/>
            <person name="Li L."/>
            <person name="Wei W."/>
            <person name="Wang X."/>
            <person name="Wang C."/>
            <person name="Huo Q."/>
            <person name="Li W."/>
            <person name="Guo W."/>
            <person name="Chen H."/>
            <person name="Chen S."/>
            <person name="Zhou L."/>
            <person name="Zhou L."/>
            <person name="Ni X."/>
            <person name="Tian J."/>
            <person name="Zhou Y."/>
            <person name="Sheng Y."/>
            <person name="Liu T."/>
            <person name="Pan Y."/>
            <person name="Xia L."/>
            <person name="Li J."/>
            <person name="Zhao F."/>
            <person name="Cao W."/>
        </authorList>
    </citation>
    <scope>NUCLEOTIDE SEQUENCE</scope>
    <source>
        <strain evidence="3">Rmic-2018</strain>
        <tissue evidence="3">Larvae</tissue>
    </source>
</reference>
<dbReference type="InterPro" id="IPR001858">
    <property type="entry name" value="Phosphatidylethanolamine-bd_CS"/>
</dbReference>
<reference evidence="3" key="1">
    <citation type="journal article" date="2020" name="Cell">
        <title>Large-Scale Comparative Analyses of Tick Genomes Elucidate Their Genetic Diversity and Vector Capacities.</title>
        <authorList>
            <consortium name="Tick Genome and Microbiome Consortium (TIGMIC)"/>
            <person name="Jia N."/>
            <person name="Wang J."/>
            <person name="Shi W."/>
            <person name="Du L."/>
            <person name="Sun Y."/>
            <person name="Zhan W."/>
            <person name="Jiang J.F."/>
            <person name="Wang Q."/>
            <person name="Zhang B."/>
            <person name="Ji P."/>
            <person name="Bell-Sakyi L."/>
            <person name="Cui X.M."/>
            <person name="Yuan T.T."/>
            <person name="Jiang B.G."/>
            <person name="Yang W.F."/>
            <person name="Lam T.T."/>
            <person name="Chang Q.C."/>
            <person name="Ding S.J."/>
            <person name="Wang X.J."/>
            <person name="Zhu J.G."/>
            <person name="Ruan X.D."/>
            <person name="Zhao L."/>
            <person name="Wei J.T."/>
            <person name="Ye R.Z."/>
            <person name="Que T.C."/>
            <person name="Du C.H."/>
            <person name="Zhou Y.H."/>
            <person name="Cheng J.X."/>
            <person name="Dai P.F."/>
            <person name="Guo W.B."/>
            <person name="Han X.H."/>
            <person name="Huang E.J."/>
            <person name="Li L.F."/>
            <person name="Wei W."/>
            <person name="Gao Y.C."/>
            <person name="Liu J.Z."/>
            <person name="Shao H.Z."/>
            <person name="Wang X."/>
            <person name="Wang C.C."/>
            <person name="Yang T.C."/>
            <person name="Huo Q.B."/>
            <person name="Li W."/>
            <person name="Chen H.Y."/>
            <person name="Chen S.E."/>
            <person name="Zhou L.G."/>
            <person name="Ni X.B."/>
            <person name="Tian J.H."/>
            <person name="Sheng Y."/>
            <person name="Liu T."/>
            <person name="Pan Y.S."/>
            <person name="Xia L.Y."/>
            <person name="Li J."/>
            <person name="Zhao F."/>
            <person name="Cao W.C."/>
        </authorList>
    </citation>
    <scope>NUCLEOTIDE SEQUENCE</scope>
    <source>
        <strain evidence="3">Rmic-2018</strain>
    </source>
</reference>
<dbReference type="PROSITE" id="PS01220">
    <property type="entry name" value="PBP"/>
    <property type="match status" value="1"/>
</dbReference>
<name>A0A9J6F5R3_RHIMP</name>
<dbReference type="InterPro" id="IPR008914">
    <property type="entry name" value="PEBP"/>
</dbReference>
<proteinExistence type="inferred from homology"/>
<sequence length="204" mass="22158">MTTAQVGKKQAQQRSKSPVTPPPVTPPRTPTKSLSGATLSAIEALIPDVIPKAAKQVLTIRFKNGLEVRMGNTLTCDQTSAAPESISFKGPSNAFYTVVMVDPDAPSRASARLRFWRHWLVLNVPNNCDIKAGDTVTEYAGPSPPKGSGPHRYALIVYCQGTQRITEKDACVPDARGMFNLNRFVATNKLGDPLAVNYFLCERS</sequence>
<evidence type="ECO:0000256" key="1">
    <source>
        <dbReference type="ARBA" id="ARBA00007091"/>
    </source>
</evidence>
<feature type="region of interest" description="Disordered" evidence="2">
    <location>
        <begin position="1"/>
        <end position="34"/>
    </location>
</feature>
<dbReference type="VEuPathDB" id="VectorBase:LOC119175843"/>
<organism evidence="3 4">
    <name type="scientific">Rhipicephalus microplus</name>
    <name type="common">Cattle tick</name>
    <name type="synonym">Boophilus microplus</name>
    <dbReference type="NCBI Taxonomy" id="6941"/>
    <lineage>
        <taxon>Eukaryota</taxon>
        <taxon>Metazoa</taxon>
        <taxon>Ecdysozoa</taxon>
        <taxon>Arthropoda</taxon>
        <taxon>Chelicerata</taxon>
        <taxon>Arachnida</taxon>
        <taxon>Acari</taxon>
        <taxon>Parasitiformes</taxon>
        <taxon>Ixodida</taxon>
        <taxon>Ixodoidea</taxon>
        <taxon>Ixodidae</taxon>
        <taxon>Rhipicephalinae</taxon>
        <taxon>Rhipicephalus</taxon>
        <taxon>Boophilus</taxon>
    </lineage>
</organism>
<dbReference type="PANTHER" id="PTHR11362:SF82">
    <property type="entry name" value="PHOSPHATIDYLETHANOLAMINE-BINDING PROTEIN 4"/>
    <property type="match status" value="1"/>
</dbReference>
<dbReference type="Proteomes" id="UP000821866">
    <property type="component" value="Chromosome 1"/>
</dbReference>
<dbReference type="EMBL" id="JABSTU010000001">
    <property type="protein sequence ID" value="KAH8042138.1"/>
    <property type="molecule type" value="Genomic_DNA"/>
</dbReference>
<dbReference type="PANTHER" id="PTHR11362">
    <property type="entry name" value="PHOSPHATIDYLETHANOLAMINE-BINDING PROTEIN"/>
    <property type="match status" value="1"/>
</dbReference>
<accession>A0A9J6F5R3</accession>
<keyword evidence="4" id="KW-1185">Reference proteome</keyword>
<protein>
    <recommendedName>
        <fullName evidence="5">Phosphatidylethanolamine-binding protein</fullName>
    </recommendedName>
</protein>
<comment type="caution">
    <text evidence="3">The sequence shown here is derived from an EMBL/GenBank/DDBJ whole genome shotgun (WGS) entry which is preliminary data.</text>
</comment>
<dbReference type="AlphaFoldDB" id="A0A9J6F5R3"/>
<evidence type="ECO:0000313" key="4">
    <source>
        <dbReference type="Proteomes" id="UP000821866"/>
    </source>
</evidence>
<dbReference type="Pfam" id="PF01161">
    <property type="entry name" value="PBP"/>
    <property type="match status" value="1"/>
</dbReference>
<dbReference type="CDD" id="cd00866">
    <property type="entry name" value="PEBP_euk"/>
    <property type="match status" value="1"/>
</dbReference>
<evidence type="ECO:0008006" key="5">
    <source>
        <dbReference type="Google" id="ProtNLM"/>
    </source>
</evidence>
<evidence type="ECO:0000256" key="2">
    <source>
        <dbReference type="SAM" id="MobiDB-lite"/>
    </source>
</evidence>
<feature type="compositionally biased region" description="Pro residues" evidence="2">
    <location>
        <begin position="19"/>
        <end position="29"/>
    </location>
</feature>
<dbReference type="Gene3D" id="3.90.280.10">
    <property type="entry name" value="PEBP-like"/>
    <property type="match status" value="1"/>
</dbReference>
<dbReference type="SUPFAM" id="SSF49777">
    <property type="entry name" value="PEBP-like"/>
    <property type="match status" value="1"/>
</dbReference>
<evidence type="ECO:0000313" key="3">
    <source>
        <dbReference type="EMBL" id="KAH8042138.1"/>
    </source>
</evidence>
<gene>
    <name evidence="3" type="ORF">HPB51_021222</name>
</gene>
<dbReference type="InterPro" id="IPR036610">
    <property type="entry name" value="PEBP-like_sf"/>
</dbReference>
<comment type="similarity">
    <text evidence="1">Belongs to the phosphatidylethanolamine-binding protein family.</text>
</comment>